<evidence type="ECO:0000313" key="1">
    <source>
        <dbReference type="EMBL" id="QPG07706.1"/>
    </source>
</evidence>
<reference evidence="1 2" key="1">
    <citation type="submission" date="2020-11" db="EMBL/GenBank/DDBJ databases">
        <title>Whole Genome sequence of MDR strain of Klebsiella pneumoniae K219 isolated from sputum.</title>
        <authorList>
            <person name="Aditi B.P."/>
            <person name="Mahalakshmi K."/>
            <person name="Naveen Kumar V."/>
        </authorList>
    </citation>
    <scope>NUCLEOTIDE SEQUENCE [LARGE SCALE GENOMIC DNA]</scope>
    <source>
        <strain evidence="1 2">K219</strain>
    </source>
</reference>
<protein>
    <submittedName>
        <fullName evidence="1">AroM family protein</fullName>
    </submittedName>
</protein>
<name>A0A7S9E175_KLEPN</name>
<evidence type="ECO:0000313" key="2">
    <source>
        <dbReference type="Proteomes" id="UP000594592"/>
    </source>
</evidence>
<sequence>MTIGVVPLAGVLPLLTEHIREEQIAHISLLGEMTPDEVMAEYAVGDGEKGLLTLLSNNQLVMVSRQKIERDVRSAIAMLDRQHYDVILLLSSEQLTGFTTHHAILLEPQRIIPPLVASIVDGHGRGDRAGGRDHAHAAAKWLSLEKSPYYALANPFTGSDSELLTAGKTLLEQGADVLVLDCLGYYQHHRDVLQKPSMFRFCCRMCWFPDWRQNYWSNVLISRDRGKERPYIEPLTDD</sequence>
<accession>A0A7S9E175</accession>
<proteinExistence type="predicted"/>
<dbReference type="InterPro" id="IPR010843">
    <property type="entry name" value="Uncharacterised_AroM"/>
</dbReference>
<gene>
    <name evidence="1" type="ORF">IUJ34_07135</name>
</gene>
<dbReference type="EMBL" id="CP064820">
    <property type="protein sequence ID" value="QPG07706.1"/>
    <property type="molecule type" value="Genomic_DNA"/>
</dbReference>
<dbReference type="AlphaFoldDB" id="A0A7S9E175"/>
<dbReference type="NCBIfam" id="NF007788">
    <property type="entry name" value="PRK10481.1"/>
    <property type="match status" value="1"/>
</dbReference>
<organism evidence="1 2">
    <name type="scientific">Klebsiella pneumoniae subsp. pneumoniae</name>
    <dbReference type="NCBI Taxonomy" id="72407"/>
    <lineage>
        <taxon>Bacteria</taxon>
        <taxon>Pseudomonadati</taxon>
        <taxon>Pseudomonadota</taxon>
        <taxon>Gammaproteobacteria</taxon>
        <taxon>Enterobacterales</taxon>
        <taxon>Enterobacteriaceae</taxon>
        <taxon>Klebsiella/Raoultella group</taxon>
        <taxon>Klebsiella</taxon>
        <taxon>Klebsiella pneumoniae complex</taxon>
    </lineage>
</organism>
<dbReference type="Proteomes" id="UP000594592">
    <property type="component" value="Chromosome"/>
</dbReference>
<dbReference type="Pfam" id="PF07302">
    <property type="entry name" value="AroM"/>
    <property type="match status" value="1"/>
</dbReference>